<accession>A0ACC1YB25</accession>
<comment type="caution">
    <text evidence="1">The sequence shown here is derived from an EMBL/GenBank/DDBJ whole genome shotgun (WGS) entry which is preliminary data.</text>
</comment>
<evidence type="ECO:0000313" key="1">
    <source>
        <dbReference type="EMBL" id="KAJ4720654.1"/>
    </source>
</evidence>
<keyword evidence="1" id="KW-0067">ATP-binding</keyword>
<dbReference type="EMBL" id="CM051397">
    <property type="protein sequence ID" value="KAJ4720654.1"/>
    <property type="molecule type" value="Genomic_DNA"/>
</dbReference>
<keyword evidence="1" id="KW-0347">Helicase</keyword>
<proteinExistence type="predicted"/>
<gene>
    <name evidence="1" type="ORF">OWV82_008446</name>
</gene>
<dbReference type="Proteomes" id="UP001164539">
    <property type="component" value="Chromosome 4"/>
</dbReference>
<organism evidence="1 2">
    <name type="scientific">Melia azedarach</name>
    <name type="common">Chinaberry tree</name>
    <dbReference type="NCBI Taxonomy" id="155640"/>
    <lineage>
        <taxon>Eukaryota</taxon>
        <taxon>Viridiplantae</taxon>
        <taxon>Streptophyta</taxon>
        <taxon>Embryophyta</taxon>
        <taxon>Tracheophyta</taxon>
        <taxon>Spermatophyta</taxon>
        <taxon>Magnoliopsida</taxon>
        <taxon>eudicotyledons</taxon>
        <taxon>Gunneridae</taxon>
        <taxon>Pentapetalae</taxon>
        <taxon>rosids</taxon>
        <taxon>malvids</taxon>
        <taxon>Sapindales</taxon>
        <taxon>Meliaceae</taxon>
        <taxon>Melia</taxon>
    </lineage>
</organism>
<name>A0ACC1YB25_MELAZ</name>
<sequence length="557" mass="61602">MAKGDDSVMRKKNKARRKKLNKKDSSNVSARVAAIIAAKKRRLSGKRRKCQGMCFSLPTPDDPFNDQHDKNDFQTTKAKKRKPLQEDRNASLSKKGTKSENNTKEDRPKLMPEKSITYTDNEGKKSAANSGRTEIQLNGKNFANGHKEQASENMDCPSKYLILCLNAIENALRHDDTYKFEQEKPLFVNSWGIEFWKCYSSGKDILETSGSSSTIEQIAWMVSTAADTIARKEKEGYSFTSPFLLFLVPSQAKAVKVRSVCKPLKSLGIHTVSLHPGAAIAHQINGLTSCEPEFLVSTPERLLELVSLRAIDISGVSLLVADGLESLSKGGSLSILNSIRQYISGKPRTVVFDDCLSYASIPAVQNLLLGSICRLSLNQSVASQSACIIQSINVCTSEEEKLLKGIQVLDHVYDNHLHSEPLKVLYVIGKDSKFQKLVSTLNFKGYSISSGSNRIVSHVKKSLEADGRKRPAVSMIDKDQMSTVELGEYEVIIIPDFILSIENYVEILTSMARHTVNGVLHSFMTKEDAPHVGQMIGILEQCGQVVPEALRDLCLTS</sequence>
<keyword evidence="2" id="KW-1185">Reference proteome</keyword>
<keyword evidence="1" id="KW-0547">Nucleotide-binding</keyword>
<keyword evidence="1" id="KW-0378">Hydrolase</keyword>
<evidence type="ECO:0000313" key="2">
    <source>
        <dbReference type="Proteomes" id="UP001164539"/>
    </source>
</evidence>
<protein>
    <submittedName>
        <fullName evidence="1">Dead box ATP-dependent RNA helicase</fullName>
    </submittedName>
</protein>
<reference evidence="1 2" key="1">
    <citation type="journal article" date="2023" name="Science">
        <title>Complex scaffold remodeling in plant triterpene biosynthesis.</title>
        <authorList>
            <person name="De La Pena R."/>
            <person name="Hodgson H."/>
            <person name="Liu J.C."/>
            <person name="Stephenson M.J."/>
            <person name="Martin A.C."/>
            <person name="Owen C."/>
            <person name="Harkess A."/>
            <person name="Leebens-Mack J."/>
            <person name="Jimenez L.E."/>
            <person name="Osbourn A."/>
            <person name="Sattely E.S."/>
        </authorList>
    </citation>
    <scope>NUCLEOTIDE SEQUENCE [LARGE SCALE GENOMIC DNA]</scope>
    <source>
        <strain evidence="2">cv. JPN11</strain>
        <tissue evidence="1">Leaf</tissue>
    </source>
</reference>